<evidence type="ECO:0000313" key="2">
    <source>
        <dbReference type="EMBL" id="RJE25042.1"/>
    </source>
</evidence>
<sequence>MSTGQKKSSDATMSEDETLQKINNQTLGTSPQAFPIMSLPDGSKVPTGTVGALLVNLREYDSTKDPERRKELEVSIRASVPVLIRTGLFHLFTPDEWISGGSEGRQLVGRIAKELEKQT</sequence>
<comment type="caution">
    <text evidence="2">The sequence shown here is derived from an EMBL/GenBank/DDBJ whole genome shotgun (WGS) entry which is preliminary data.</text>
</comment>
<dbReference type="Pfam" id="PF24813">
    <property type="entry name" value="DUF7709"/>
    <property type="match status" value="1"/>
</dbReference>
<gene>
    <name evidence="2" type="ORF">PHISCL_02635</name>
</gene>
<dbReference type="EMBL" id="MVGC01000060">
    <property type="protein sequence ID" value="RJE25042.1"/>
    <property type="molecule type" value="Genomic_DNA"/>
</dbReference>
<feature type="domain" description="DUF7709" evidence="1">
    <location>
        <begin position="17"/>
        <end position="115"/>
    </location>
</feature>
<evidence type="ECO:0000259" key="1">
    <source>
        <dbReference type="Pfam" id="PF24813"/>
    </source>
</evidence>
<dbReference type="AlphaFoldDB" id="A0A3A2ZPD6"/>
<organism evidence="2 3">
    <name type="scientific">Aspergillus sclerotialis</name>
    <dbReference type="NCBI Taxonomy" id="2070753"/>
    <lineage>
        <taxon>Eukaryota</taxon>
        <taxon>Fungi</taxon>
        <taxon>Dikarya</taxon>
        <taxon>Ascomycota</taxon>
        <taxon>Pezizomycotina</taxon>
        <taxon>Eurotiomycetes</taxon>
        <taxon>Eurotiomycetidae</taxon>
        <taxon>Eurotiales</taxon>
        <taxon>Aspergillaceae</taxon>
        <taxon>Aspergillus</taxon>
        <taxon>Aspergillus subgen. Polypaecilum</taxon>
    </lineage>
</organism>
<proteinExistence type="predicted"/>
<reference evidence="3" key="1">
    <citation type="submission" date="2017-02" db="EMBL/GenBank/DDBJ databases">
        <authorList>
            <person name="Tafer H."/>
            <person name="Lopandic K."/>
        </authorList>
    </citation>
    <scope>NUCLEOTIDE SEQUENCE [LARGE SCALE GENOMIC DNA]</scope>
    <source>
        <strain evidence="3">CBS 366.77</strain>
    </source>
</reference>
<protein>
    <recommendedName>
        <fullName evidence="1">DUF7709 domain-containing protein</fullName>
    </recommendedName>
</protein>
<dbReference type="STRING" id="2070753.A0A3A2ZPD6"/>
<keyword evidence="3" id="KW-1185">Reference proteome</keyword>
<name>A0A3A2ZPD6_9EURO</name>
<evidence type="ECO:0000313" key="3">
    <source>
        <dbReference type="Proteomes" id="UP000266188"/>
    </source>
</evidence>
<dbReference type="OrthoDB" id="2359405at2759"/>
<accession>A0A3A2ZPD6</accession>
<dbReference type="InterPro" id="IPR056126">
    <property type="entry name" value="DUF7709"/>
</dbReference>
<dbReference type="Proteomes" id="UP000266188">
    <property type="component" value="Unassembled WGS sequence"/>
</dbReference>